<gene>
    <name evidence="1" type="ORF">RclHR1_19220002</name>
</gene>
<protein>
    <submittedName>
        <fullName evidence="1">Uncharacterized protein</fullName>
    </submittedName>
</protein>
<evidence type="ECO:0000313" key="1">
    <source>
        <dbReference type="EMBL" id="GBB91832.1"/>
    </source>
</evidence>
<dbReference type="EMBL" id="BEXD01001027">
    <property type="protein sequence ID" value="GBB91832.1"/>
    <property type="molecule type" value="Genomic_DNA"/>
</dbReference>
<proteinExistence type="predicted"/>
<dbReference type="Proteomes" id="UP000247702">
    <property type="component" value="Unassembled WGS sequence"/>
</dbReference>
<name>A0A2Z6QTC4_9GLOM</name>
<organism evidence="1 2">
    <name type="scientific">Rhizophagus clarus</name>
    <dbReference type="NCBI Taxonomy" id="94130"/>
    <lineage>
        <taxon>Eukaryota</taxon>
        <taxon>Fungi</taxon>
        <taxon>Fungi incertae sedis</taxon>
        <taxon>Mucoromycota</taxon>
        <taxon>Glomeromycotina</taxon>
        <taxon>Glomeromycetes</taxon>
        <taxon>Glomerales</taxon>
        <taxon>Glomeraceae</taxon>
        <taxon>Rhizophagus</taxon>
    </lineage>
</organism>
<keyword evidence="2" id="KW-1185">Reference proteome</keyword>
<accession>A0A2Z6QTC4</accession>
<evidence type="ECO:0000313" key="2">
    <source>
        <dbReference type="Proteomes" id="UP000247702"/>
    </source>
</evidence>
<dbReference type="AlphaFoldDB" id="A0A2Z6QTC4"/>
<reference evidence="1 2" key="1">
    <citation type="submission" date="2017-11" db="EMBL/GenBank/DDBJ databases">
        <title>The genome of Rhizophagus clarus HR1 reveals common genetic basis of auxotrophy among arbuscular mycorrhizal fungi.</title>
        <authorList>
            <person name="Kobayashi Y."/>
        </authorList>
    </citation>
    <scope>NUCLEOTIDE SEQUENCE [LARGE SCALE GENOMIC DNA]</scope>
    <source>
        <strain evidence="1 2">HR1</strain>
    </source>
</reference>
<comment type="caution">
    <text evidence="1">The sequence shown here is derived from an EMBL/GenBank/DDBJ whole genome shotgun (WGS) entry which is preliminary data.</text>
</comment>
<sequence length="115" mass="13033">MGTLLADSNKPYEKEITLASQLEVVSEKNTGHIDYAVKALEELICITEGKLYQVVTGFAQNLVQCESVLQINKKCKADTAFKEDFDYIYRIVTTATDWYFIFYASDCTSKNPLNI</sequence>